<comment type="similarity">
    <text evidence="3">Belongs to the nuclear hormone receptor family. NR0 subfamily.</text>
</comment>
<keyword evidence="13" id="KW-0539">Nucleus</keyword>
<proteinExistence type="inferred from homology"/>
<dbReference type="GeneTree" id="ENSGT00390000015719"/>
<keyword evidence="6" id="KW-0479">Metal-binding</keyword>
<dbReference type="AlphaFoldDB" id="H2U0C3"/>
<keyword evidence="16" id="KW-1185">Reference proteome</keyword>
<evidence type="ECO:0000256" key="9">
    <source>
        <dbReference type="ARBA" id="ARBA00023015"/>
    </source>
</evidence>
<dbReference type="PANTHER" id="PTHR24081:SF0">
    <property type="entry name" value="NUCLEAR RECEPTOR SUBFAMILY 0 GROUP B MEMBER 2"/>
    <property type="match status" value="1"/>
</dbReference>
<name>H2U0C3_TAKRU</name>
<dbReference type="InterPro" id="IPR000536">
    <property type="entry name" value="Nucl_hrmn_rcpt_lig-bd"/>
</dbReference>
<evidence type="ECO:0000256" key="2">
    <source>
        <dbReference type="ARBA" id="ARBA00004496"/>
    </source>
</evidence>
<dbReference type="OMA" id="HPHTILY"/>
<feature type="domain" description="NR LBD" evidence="14">
    <location>
        <begin position="33"/>
        <end position="253"/>
    </location>
</feature>
<evidence type="ECO:0000313" key="16">
    <source>
        <dbReference type="Proteomes" id="UP000005226"/>
    </source>
</evidence>
<comment type="subcellular location">
    <subcellularLocation>
        <location evidence="2">Cytoplasm</location>
    </subcellularLocation>
    <subcellularLocation>
        <location evidence="1">Nucleus</location>
    </subcellularLocation>
</comment>
<dbReference type="InterPro" id="IPR033544">
    <property type="entry name" value="NR0B1/2"/>
</dbReference>
<dbReference type="GO" id="GO:0008270">
    <property type="term" value="F:zinc ion binding"/>
    <property type="evidence" value="ECO:0007669"/>
    <property type="project" value="UniProtKB-KW"/>
</dbReference>
<protein>
    <submittedName>
        <fullName evidence="15">Nuclear receptor subfamily 0 group B member 2</fullName>
    </submittedName>
</protein>
<dbReference type="GO" id="GO:0007623">
    <property type="term" value="P:circadian rhythm"/>
    <property type="evidence" value="ECO:0007669"/>
    <property type="project" value="TreeGrafter"/>
</dbReference>
<evidence type="ECO:0000256" key="8">
    <source>
        <dbReference type="ARBA" id="ARBA00022833"/>
    </source>
</evidence>
<reference evidence="15" key="3">
    <citation type="submission" date="2025-09" db="UniProtKB">
        <authorList>
            <consortium name="Ensembl"/>
        </authorList>
    </citation>
    <scope>IDENTIFICATION</scope>
</reference>
<keyword evidence="12" id="KW-0675">Receptor</keyword>
<evidence type="ECO:0000256" key="7">
    <source>
        <dbReference type="ARBA" id="ARBA00022771"/>
    </source>
</evidence>
<keyword evidence="11" id="KW-0804">Transcription</keyword>
<evidence type="ECO:0000256" key="4">
    <source>
        <dbReference type="ARBA" id="ARBA00022490"/>
    </source>
</evidence>
<keyword evidence="9" id="KW-0805">Transcription regulation</keyword>
<evidence type="ECO:0000259" key="14">
    <source>
        <dbReference type="PROSITE" id="PS51843"/>
    </source>
</evidence>
<dbReference type="PRINTS" id="PR00398">
    <property type="entry name" value="STRDHORMONER"/>
</dbReference>
<keyword evidence="8" id="KW-0862">Zinc</keyword>
<accession>H2U0C3</accession>
<dbReference type="STRING" id="31033.ENSTRUP00000030382"/>
<dbReference type="HOGENOM" id="CLU_093194_0_0_1"/>
<evidence type="ECO:0000256" key="11">
    <source>
        <dbReference type="ARBA" id="ARBA00023163"/>
    </source>
</evidence>
<evidence type="ECO:0000256" key="3">
    <source>
        <dbReference type="ARBA" id="ARBA00006647"/>
    </source>
</evidence>
<evidence type="ECO:0000256" key="6">
    <source>
        <dbReference type="ARBA" id="ARBA00022723"/>
    </source>
</evidence>
<dbReference type="GO" id="GO:0003677">
    <property type="term" value="F:DNA binding"/>
    <property type="evidence" value="ECO:0007669"/>
    <property type="project" value="UniProtKB-KW"/>
</dbReference>
<dbReference type="Gene3D" id="1.10.565.10">
    <property type="entry name" value="Retinoid X Receptor"/>
    <property type="match status" value="1"/>
</dbReference>
<dbReference type="PROSITE" id="PS51843">
    <property type="entry name" value="NR_LBD"/>
    <property type="match status" value="1"/>
</dbReference>
<sequence length="253" mass="28060">MLSLEIAADVGSGSRERHPNSILYSILSGRNSGYLDGKPDRSRRHNCHCEGTRTVGLKDPKVTYQVASSLMVQTFCFIQGLPSFCQLPSEDQALLLRHCWVHLFVLGLAQQRIALEVTEAPDSSILRQILLGPGLTEQDHHRPTLAEVHRLRTVMNHLWTLGLGPKEYAYLKGALLFNPAVPGLRASTVIRGLQKEAQGALREVVHLLHPGDASRFSRVLLAASSVQSVSHQLVSQLLLKPLLVIHQRHIIHL</sequence>
<dbReference type="eggNOG" id="KOG3575">
    <property type="taxonomic scope" value="Eukaryota"/>
</dbReference>
<keyword evidence="4" id="KW-0963">Cytoplasm</keyword>
<dbReference type="Proteomes" id="UP000005226">
    <property type="component" value="Chromosome 12"/>
</dbReference>
<dbReference type="GO" id="GO:0000122">
    <property type="term" value="P:negative regulation of transcription by RNA polymerase II"/>
    <property type="evidence" value="ECO:0007669"/>
    <property type="project" value="TreeGrafter"/>
</dbReference>
<dbReference type="GO" id="GO:0005737">
    <property type="term" value="C:cytoplasm"/>
    <property type="evidence" value="ECO:0007669"/>
    <property type="project" value="UniProtKB-SubCell"/>
</dbReference>
<evidence type="ECO:0000256" key="1">
    <source>
        <dbReference type="ARBA" id="ARBA00004123"/>
    </source>
</evidence>
<keyword evidence="10" id="KW-0238">DNA-binding</keyword>
<dbReference type="PANTHER" id="PTHR24081">
    <property type="entry name" value="NUCLEAR RECEPTOR SUBFAMILY 0 GROUP B"/>
    <property type="match status" value="1"/>
</dbReference>
<dbReference type="Ensembl" id="ENSTRUT00000030499.3">
    <property type="protein sequence ID" value="ENSTRUP00000030382.3"/>
    <property type="gene ID" value="ENSTRUG00000012006.3"/>
</dbReference>
<evidence type="ECO:0000313" key="15">
    <source>
        <dbReference type="Ensembl" id="ENSTRUP00000030382.3"/>
    </source>
</evidence>
<keyword evidence="7" id="KW-0863">Zinc-finger</keyword>
<dbReference type="Pfam" id="PF00104">
    <property type="entry name" value="Hormone_recep"/>
    <property type="match status" value="1"/>
</dbReference>
<keyword evidence="5" id="KW-0678">Repressor</keyword>
<evidence type="ECO:0000256" key="13">
    <source>
        <dbReference type="ARBA" id="ARBA00023242"/>
    </source>
</evidence>
<dbReference type="InterPro" id="IPR035500">
    <property type="entry name" value="NHR-like_dom_sf"/>
</dbReference>
<dbReference type="GO" id="GO:0003714">
    <property type="term" value="F:transcription corepressor activity"/>
    <property type="evidence" value="ECO:0007669"/>
    <property type="project" value="TreeGrafter"/>
</dbReference>
<evidence type="ECO:0000256" key="5">
    <source>
        <dbReference type="ARBA" id="ARBA00022491"/>
    </source>
</evidence>
<dbReference type="InterPro" id="IPR001723">
    <property type="entry name" value="Nuclear_hrmn_rcpt"/>
</dbReference>
<reference evidence="15 16" key="1">
    <citation type="journal article" date="2011" name="Genome Biol. Evol.">
        <title>Integration of the genetic map and genome assembly of fugu facilitates insights into distinct features of genome evolution in teleosts and mammals.</title>
        <authorList>
            <person name="Kai W."/>
            <person name="Kikuchi K."/>
            <person name="Tohari S."/>
            <person name="Chew A.K."/>
            <person name="Tay A."/>
            <person name="Fujiwara A."/>
            <person name="Hosoya S."/>
            <person name="Suetake H."/>
            <person name="Naruse K."/>
            <person name="Brenner S."/>
            <person name="Suzuki Y."/>
            <person name="Venkatesh B."/>
        </authorList>
    </citation>
    <scope>NUCLEOTIDE SEQUENCE [LARGE SCALE GENOMIC DNA]</scope>
</reference>
<organism evidence="15 16">
    <name type="scientific">Takifugu rubripes</name>
    <name type="common">Japanese pufferfish</name>
    <name type="synonym">Fugu rubripes</name>
    <dbReference type="NCBI Taxonomy" id="31033"/>
    <lineage>
        <taxon>Eukaryota</taxon>
        <taxon>Metazoa</taxon>
        <taxon>Chordata</taxon>
        <taxon>Craniata</taxon>
        <taxon>Vertebrata</taxon>
        <taxon>Euteleostomi</taxon>
        <taxon>Actinopterygii</taxon>
        <taxon>Neopterygii</taxon>
        <taxon>Teleostei</taxon>
        <taxon>Neoteleostei</taxon>
        <taxon>Acanthomorphata</taxon>
        <taxon>Eupercaria</taxon>
        <taxon>Tetraodontiformes</taxon>
        <taxon>Tetradontoidea</taxon>
        <taxon>Tetraodontidae</taxon>
        <taxon>Takifugu</taxon>
    </lineage>
</organism>
<reference evidence="15" key="2">
    <citation type="submission" date="2025-08" db="UniProtKB">
        <authorList>
            <consortium name="Ensembl"/>
        </authorList>
    </citation>
    <scope>IDENTIFICATION</scope>
</reference>
<dbReference type="InParanoid" id="H2U0C3"/>
<dbReference type="GO" id="GO:0005634">
    <property type="term" value="C:nucleus"/>
    <property type="evidence" value="ECO:0007669"/>
    <property type="project" value="UniProtKB-SubCell"/>
</dbReference>
<dbReference type="SUPFAM" id="SSF48508">
    <property type="entry name" value="Nuclear receptor ligand-binding domain"/>
    <property type="match status" value="1"/>
</dbReference>
<evidence type="ECO:0000256" key="12">
    <source>
        <dbReference type="ARBA" id="ARBA00023170"/>
    </source>
</evidence>
<evidence type="ECO:0000256" key="10">
    <source>
        <dbReference type="ARBA" id="ARBA00023125"/>
    </source>
</evidence>
<dbReference type="SMART" id="SM00430">
    <property type="entry name" value="HOLI"/>
    <property type="match status" value="1"/>
</dbReference>